<keyword evidence="2" id="KW-1185">Reference proteome</keyword>
<dbReference type="Proteomes" id="UP000268094">
    <property type="component" value="Unassembled WGS sequence"/>
</dbReference>
<gene>
    <name evidence="1" type="ORF">D7V88_30095</name>
</gene>
<evidence type="ECO:0000313" key="1">
    <source>
        <dbReference type="EMBL" id="RKG78194.1"/>
    </source>
</evidence>
<evidence type="ECO:0000313" key="2">
    <source>
        <dbReference type="Proteomes" id="UP000268094"/>
    </source>
</evidence>
<reference evidence="2" key="1">
    <citation type="submission" date="2018-09" db="EMBL/GenBank/DDBJ databases">
        <authorList>
            <person name="Livingstone P.G."/>
            <person name="Whitworth D.E."/>
        </authorList>
    </citation>
    <scope>NUCLEOTIDE SEQUENCE [LARGE SCALE GENOMIC DNA]</scope>
    <source>
        <strain evidence="2">CA054A</strain>
    </source>
</reference>
<dbReference type="AlphaFoldDB" id="A0A3A8IEA5"/>
<accession>A0A3A8IEA5</accession>
<organism evidence="1 2">
    <name type="scientific">Corallococcus terminator</name>
    <dbReference type="NCBI Taxonomy" id="2316733"/>
    <lineage>
        <taxon>Bacteria</taxon>
        <taxon>Pseudomonadati</taxon>
        <taxon>Myxococcota</taxon>
        <taxon>Myxococcia</taxon>
        <taxon>Myxococcales</taxon>
        <taxon>Cystobacterineae</taxon>
        <taxon>Myxococcaceae</taxon>
        <taxon>Corallococcus</taxon>
    </lineage>
</organism>
<proteinExistence type="predicted"/>
<comment type="caution">
    <text evidence="1">The sequence shown here is derived from an EMBL/GenBank/DDBJ whole genome shotgun (WGS) entry which is preliminary data.</text>
</comment>
<sequence>MKGGSPVFSIRGGSRVLGAELKLKCQSRLHGCQCAGLGTARRSRPWDRLMLAARNASFDGAWACPASHRLGIPMALSLPLLLAALAQAPEPTPPPASAPAAPTCVDKEDLKALCENLPEEEASPWTGSAALSFMLLAGNSRALALTANGLAEYRTDVWVATFKLDGVLETAASAEEADGDEDVVAEALVASVRGERRFTPLLGVYALAYGKTDHLASVELRLDGEAGIAFTLLERDTPGGEEQLLRLDVGLHYSNEARFQYFEDEQDLPSVDLLAPGGRLTFYYPFNERLKFTQYLEVFPNILGDSRFLADSTTKFSTYITHRLALSTNLLVQIDTAPAAGKAVADVALTLGAEFEF</sequence>
<protein>
    <submittedName>
        <fullName evidence="1">DUF481 domain-containing protein</fullName>
    </submittedName>
</protein>
<dbReference type="Pfam" id="PF04338">
    <property type="entry name" value="DUF481"/>
    <property type="match status" value="1"/>
</dbReference>
<dbReference type="InterPro" id="IPR007433">
    <property type="entry name" value="DUF481"/>
</dbReference>
<dbReference type="EMBL" id="RAVZ01000268">
    <property type="protein sequence ID" value="RKG78194.1"/>
    <property type="molecule type" value="Genomic_DNA"/>
</dbReference>
<name>A0A3A8IEA5_9BACT</name>